<dbReference type="PIRSF" id="PIRSF005457">
    <property type="entry name" value="Glx"/>
    <property type="match status" value="1"/>
</dbReference>
<evidence type="ECO:0000256" key="5">
    <source>
        <dbReference type="ARBA" id="ARBA00022801"/>
    </source>
</evidence>
<dbReference type="SMART" id="SM00849">
    <property type="entry name" value="Lactamase_B"/>
    <property type="match status" value="1"/>
</dbReference>
<feature type="binding site" evidence="7">
    <location>
        <position position="108"/>
    </location>
    <ligand>
        <name>Zn(2+)</name>
        <dbReference type="ChEBI" id="CHEBI:29105"/>
        <label>1</label>
    </ligand>
</feature>
<dbReference type="PANTHER" id="PTHR43705">
    <property type="entry name" value="HYDROXYACYLGLUTATHIONE HYDROLASE"/>
    <property type="match status" value="1"/>
</dbReference>
<dbReference type="Pfam" id="PF16123">
    <property type="entry name" value="HAGH_C"/>
    <property type="match status" value="1"/>
</dbReference>
<dbReference type="GO" id="GO:0004416">
    <property type="term" value="F:hydroxyacylglutathione hydrolase activity"/>
    <property type="evidence" value="ECO:0007669"/>
    <property type="project" value="UniProtKB-UniRule"/>
</dbReference>
<dbReference type="InterPro" id="IPR050110">
    <property type="entry name" value="Glyoxalase_II_hydrolase"/>
</dbReference>
<proteinExistence type="inferred from homology"/>
<dbReference type="InterPro" id="IPR017782">
    <property type="entry name" value="Hydroxyacylglutathione_Hdrlase"/>
</dbReference>
<reference evidence="9" key="1">
    <citation type="submission" date="2021-01" db="EMBL/GenBank/DDBJ databases">
        <title>Ramlibacter sp. strain AW1 16S ribosomal RNA gene Genome sequencing and assembly.</title>
        <authorList>
            <person name="Kang M."/>
        </authorList>
    </citation>
    <scope>NUCLEOTIDE SEQUENCE</scope>
    <source>
        <strain evidence="9">AW1</strain>
    </source>
</reference>
<feature type="binding site" evidence="7">
    <location>
        <position position="52"/>
    </location>
    <ligand>
        <name>Zn(2+)</name>
        <dbReference type="ChEBI" id="CHEBI:29105"/>
        <label>1</label>
    </ligand>
</feature>
<feature type="binding site" evidence="7">
    <location>
        <position position="168"/>
    </location>
    <ligand>
        <name>Zn(2+)</name>
        <dbReference type="ChEBI" id="CHEBI:29105"/>
        <label>2</label>
    </ligand>
</feature>
<dbReference type="CDD" id="cd07723">
    <property type="entry name" value="hydroxyacylglutathione_hydrolase_MBL-fold"/>
    <property type="match status" value="1"/>
</dbReference>
<evidence type="ECO:0000259" key="8">
    <source>
        <dbReference type="SMART" id="SM00849"/>
    </source>
</evidence>
<comment type="caution">
    <text evidence="9">The sequence shown here is derived from an EMBL/GenBank/DDBJ whole genome shotgun (WGS) entry which is preliminary data.</text>
</comment>
<feature type="binding site" evidence="7">
    <location>
        <position position="57"/>
    </location>
    <ligand>
        <name>Zn(2+)</name>
        <dbReference type="ChEBI" id="CHEBI:29105"/>
        <label>2</label>
    </ligand>
</feature>
<name>A0A937D5E0_9BURK</name>
<evidence type="ECO:0000313" key="10">
    <source>
        <dbReference type="Proteomes" id="UP000613011"/>
    </source>
</evidence>
<dbReference type="PANTHER" id="PTHR43705:SF1">
    <property type="entry name" value="HYDROXYACYLGLUTATHIONE HYDROLASE GLOB"/>
    <property type="match status" value="1"/>
</dbReference>
<gene>
    <name evidence="7 9" type="primary">gloB</name>
    <name evidence="9" type="ORF">JI739_05590</name>
</gene>
<keyword evidence="6 7" id="KW-0862">Zinc</keyword>
<dbReference type="HAMAP" id="MF_01374">
    <property type="entry name" value="Glyoxalase_2"/>
    <property type="match status" value="1"/>
</dbReference>
<dbReference type="NCBIfam" id="TIGR03413">
    <property type="entry name" value="GSH_gloB"/>
    <property type="match status" value="1"/>
</dbReference>
<dbReference type="EC" id="3.1.2.6" evidence="7"/>
<dbReference type="InterPro" id="IPR035680">
    <property type="entry name" value="Clx_II_MBL"/>
</dbReference>
<feature type="binding site" evidence="7">
    <location>
        <position position="130"/>
    </location>
    <ligand>
        <name>Zn(2+)</name>
        <dbReference type="ChEBI" id="CHEBI:29105"/>
        <label>1</label>
    </ligand>
</feature>
<evidence type="ECO:0000256" key="3">
    <source>
        <dbReference type="ARBA" id="ARBA00006759"/>
    </source>
</evidence>
<evidence type="ECO:0000256" key="4">
    <source>
        <dbReference type="ARBA" id="ARBA00022723"/>
    </source>
</evidence>
<comment type="pathway">
    <text evidence="2 7">Secondary metabolite metabolism; methylglyoxal degradation; (R)-lactate from methylglyoxal: step 2/2.</text>
</comment>
<dbReference type="Pfam" id="PF00753">
    <property type="entry name" value="Lactamase_B"/>
    <property type="match status" value="1"/>
</dbReference>
<accession>A0A937D5E0</accession>
<comment type="similarity">
    <text evidence="3 7">Belongs to the metallo-beta-lactamase superfamily. Glyoxalase II family.</text>
</comment>
<dbReference type="InterPro" id="IPR001279">
    <property type="entry name" value="Metallo-B-lactamas"/>
</dbReference>
<dbReference type="PROSITE" id="PS00743">
    <property type="entry name" value="BETA_LACTAMASE_B_1"/>
    <property type="match status" value="1"/>
</dbReference>
<comment type="subunit">
    <text evidence="7">Monomer.</text>
</comment>
<evidence type="ECO:0000256" key="1">
    <source>
        <dbReference type="ARBA" id="ARBA00001623"/>
    </source>
</evidence>
<dbReference type="EMBL" id="JAEQNA010000001">
    <property type="protein sequence ID" value="MBL0419813.1"/>
    <property type="molecule type" value="Genomic_DNA"/>
</dbReference>
<dbReference type="Proteomes" id="UP000613011">
    <property type="component" value="Unassembled WGS sequence"/>
</dbReference>
<dbReference type="GO" id="GO:0017001">
    <property type="term" value="P:antibiotic catabolic process"/>
    <property type="evidence" value="ECO:0007669"/>
    <property type="project" value="InterPro"/>
</dbReference>
<comment type="cofactor">
    <cofactor evidence="7">
        <name>Zn(2+)</name>
        <dbReference type="ChEBI" id="CHEBI:29105"/>
    </cofactor>
    <text evidence="7">Binds 2 Zn(2+) ions per subunit.</text>
</comment>
<dbReference type="InterPro" id="IPR001018">
    <property type="entry name" value="Beta-lactamase_class-B_CS"/>
</dbReference>
<dbReference type="GO" id="GO:0008270">
    <property type="term" value="F:zinc ion binding"/>
    <property type="evidence" value="ECO:0007669"/>
    <property type="project" value="InterPro"/>
</dbReference>
<feature type="binding site" evidence="7">
    <location>
        <position position="56"/>
    </location>
    <ligand>
        <name>Zn(2+)</name>
        <dbReference type="ChEBI" id="CHEBI:29105"/>
        <label>2</label>
    </ligand>
</feature>
<sequence>MNLIPLPAFQDNYLWLLQDGRRALVVDPGDAEPVFAGLQRTAAQLEAILVTHHHADHTGGVAALREATGAQVHGPSNEKLPEPVHRVAPGDTLPVLGLAFQVIAVPGHTAGHIAYYAPDVDGRPLLFCGDTLFSGGCGRLFEGTPAQMLASLDALAALPADTRVCCAHEYTLSNLRFALAVEPDNAELQRYARACEAQRARGEPTLPSTIGQERQINPFLRTREPAVARAAQAYNGVDPSDEIGVFAAIRQWKNDYR</sequence>
<evidence type="ECO:0000256" key="2">
    <source>
        <dbReference type="ARBA" id="ARBA00004963"/>
    </source>
</evidence>
<comment type="catalytic activity">
    <reaction evidence="1 7">
        <text>an S-(2-hydroxyacyl)glutathione + H2O = a 2-hydroxy carboxylate + glutathione + H(+)</text>
        <dbReference type="Rhea" id="RHEA:21864"/>
        <dbReference type="ChEBI" id="CHEBI:15377"/>
        <dbReference type="ChEBI" id="CHEBI:15378"/>
        <dbReference type="ChEBI" id="CHEBI:57925"/>
        <dbReference type="ChEBI" id="CHEBI:58896"/>
        <dbReference type="ChEBI" id="CHEBI:71261"/>
        <dbReference type="EC" id="3.1.2.6"/>
    </reaction>
</comment>
<dbReference type="InterPro" id="IPR036866">
    <property type="entry name" value="RibonucZ/Hydroxyglut_hydro"/>
</dbReference>
<dbReference type="Gene3D" id="3.60.15.10">
    <property type="entry name" value="Ribonuclease Z/Hydroxyacylglutathione hydrolase-like"/>
    <property type="match status" value="1"/>
</dbReference>
<organism evidence="9 10">
    <name type="scientific">Ramlibacter aurantiacus</name>
    <dbReference type="NCBI Taxonomy" id="2801330"/>
    <lineage>
        <taxon>Bacteria</taxon>
        <taxon>Pseudomonadati</taxon>
        <taxon>Pseudomonadota</taxon>
        <taxon>Betaproteobacteria</taxon>
        <taxon>Burkholderiales</taxon>
        <taxon>Comamonadaceae</taxon>
        <taxon>Ramlibacter</taxon>
    </lineage>
</organism>
<feature type="binding site" evidence="7">
    <location>
        <position position="54"/>
    </location>
    <ligand>
        <name>Zn(2+)</name>
        <dbReference type="ChEBI" id="CHEBI:29105"/>
        <label>1</label>
    </ligand>
</feature>
<keyword evidence="5 7" id="KW-0378">Hydrolase</keyword>
<dbReference type="GO" id="GO:0019243">
    <property type="term" value="P:methylglyoxal catabolic process to D-lactate via S-lactoyl-glutathione"/>
    <property type="evidence" value="ECO:0007669"/>
    <property type="project" value="UniProtKB-UniRule"/>
</dbReference>
<dbReference type="GO" id="GO:0008800">
    <property type="term" value="F:beta-lactamase activity"/>
    <property type="evidence" value="ECO:0007669"/>
    <property type="project" value="InterPro"/>
</dbReference>
<dbReference type="SUPFAM" id="SSF56281">
    <property type="entry name" value="Metallo-hydrolase/oxidoreductase"/>
    <property type="match status" value="1"/>
</dbReference>
<feature type="domain" description="Metallo-beta-lactamase" evidence="8">
    <location>
        <begin position="11"/>
        <end position="168"/>
    </location>
</feature>
<keyword evidence="4 7" id="KW-0479">Metal-binding</keyword>
<evidence type="ECO:0000313" key="9">
    <source>
        <dbReference type="EMBL" id="MBL0419813.1"/>
    </source>
</evidence>
<evidence type="ECO:0000256" key="7">
    <source>
        <dbReference type="HAMAP-Rule" id="MF_01374"/>
    </source>
</evidence>
<comment type="function">
    <text evidence="7">Thiolesterase that catalyzes the hydrolysis of S-D-lactoyl-glutathione to form glutathione and D-lactic acid.</text>
</comment>
<dbReference type="AlphaFoldDB" id="A0A937D5E0"/>
<dbReference type="RefSeq" id="WP_201682817.1">
    <property type="nucleotide sequence ID" value="NZ_JAEQNA010000001.1"/>
</dbReference>
<keyword evidence="10" id="KW-1185">Reference proteome</keyword>
<evidence type="ECO:0000256" key="6">
    <source>
        <dbReference type="ARBA" id="ARBA00022833"/>
    </source>
</evidence>
<protein>
    <recommendedName>
        <fullName evidence="7">Hydroxyacylglutathione hydrolase</fullName>
        <ecNumber evidence="7">3.1.2.6</ecNumber>
    </recommendedName>
    <alternativeName>
        <fullName evidence="7">Glyoxalase II</fullName>
        <shortName evidence="7">Glx II</shortName>
    </alternativeName>
</protein>
<feature type="binding site" evidence="7">
    <location>
        <position position="130"/>
    </location>
    <ligand>
        <name>Zn(2+)</name>
        <dbReference type="ChEBI" id="CHEBI:29105"/>
        <label>2</label>
    </ligand>
</feature>
<dbReference type="InterPro" id="IPR032282">
    <property type="entry name" value="HAGH_C"/>
</dbReference>